<dbReference type="PANTHER" id="PTHR33993">
    <property type="entry name" value="GLYOXALASE-RELATED"/>
    <property type="match status" value="1"/>
</dbReference>
<dbReference type="Gene3D" id="3.10.180.10">
    <property type="entry name" value="2,3-Dihydroxybiphenyl 1,2-Dioxygenase, domain 1"/>
    <property type="match status" value="1"/>
</dbReference>
<sequence length="116" mass="12207">MSDRSVHQANSVVHFDISGADDGALQRFYGGLLNWQVDPKGPGYTLVQTPGGLAGSIVSDPQPAVTLGIAVDDLERTVSQATELGGTVHMPPTDNGWVTKAQVKDPAGNILTLIQR</sequence>
<dbReference type="RefSeq" id="WP_209645464.1">
    <property type="nucleotide sequence ID" value="NZ_JAGINW010000001.1"/>
</dbReference>
<dbReference type="SUPFAM" id="SSF54593">
    <property type="entry name" value="Glyoxalase/Bleomycin resistance protein/Dihydroxybiphenyl dioxygenase"/>
    <property type="match status" value="1"/>
</dbReference>
<keyword evidence="3" id="KW-1185">Reference proteome</keyword>
<dbReference type="Proteomes" id="UP001519332">
    <property type="component" value="Unassembled WGS sequence"/>
</dbReference>
<name>A0ABS4TX02_9PSEU</name>
<dbReference type="EMBL" id="JAGINW010000001">
    <property type="protein sequence ID" value="MBP2328475.1"/>
    <property type="molecule type" value="Genomic_DNA"/>
</dbReference>
<accession>A0ABS4TX02</accession>
<dbReference type="InterPro" id="IPR037523">
    <property type="entry name" value="VOC_core"/>
</dbReference>
<keyword evidence="2" id="KW-0456">Lyase</keyword>
<evidence type="ECO:0000313" key="2">
    <source>
        <dbReference type="EMBL" id="MBP2328475.1"/>
    </source>
</evidence>
<dbReference type="Pfam" id="PF18029">
    <property type="entry name" value="Glyoxalase_6"/>
    <property type="match status" value="1"/>
</dbReference>
<evidence type="ECO:0000313" key="3">
    <source>
        <dbReference type="Proteomes" id="UP001519332"/>
    </source>
</evidence>
<protein>
    <submittedName>
        <fullName evidence="2">Enzyme related to lactoylglutathione lyase</fullName>
    </submittedName>
</protein>
<dbReference type="PROSITE" id="PS51819">
    <property type="entry name" value="VOC"/>
    <property type="match status" value="1"/>
</dbReference>
<dbReference type="PANTHER" id="PTHR33993:SF14">
    <property type="entry name" value="GB|AAF24581.1"/>
    <property type="match status" value="1"/>
</dbReference>
<comment type="caution">
    <text evidence="2">The sequence shown here is derived from an EMBL/GenBank/DDBJ whole genome shotgun (WGS) entry which is preliminary data.</text>
</comment>
<dbReference type="GO" id="GO:0016829">
    <property type="term" value="F:lyase activity"/>
    <property type="evidence" value="ECO:0007669"/>
    <property type="project" value="UniProtKB-KW"/>
</dbReference>
<evidence type="ECO:0000259" key="1">
    <source>
        <dbReference type="PROSITE" id="PS51819"/>
    </source>
</evidence>
<feature type="domain" description="VOC" evidence="1">
    <location>
        <begin position="11"/>
        <end position="116"/>
    </location>
</feature>
<reference evidence="2 3" key="1">
    <citation type="submission" date="2021-03" db="EMBL/GenBank/DDBJ databases">
        <title>Sequencing the genomes of 1000 actinobacteria strains.</title>
        <authorList>
            <person name="Klenk H.-P."/>
        </authorList>
    </citation>
    <scope>NUCLEOTIDE SEQUENCE [LARGE SCALE GENOMIC DNA]</scope>
    <source>
        <strain evidence="2 3">DSM 46670</strain>
    </source>
</reference>
<dbReference type="InterPro" id="IPR052164">
    <property type="entry name" value="Anthracycline_SecMetBiosynth"/>
</dbReference>
<proteinExistence type="predicted"/>
<organism evidence="2 3">
    <name type="scientific">Kibdelosporangium banguiense</name>
    <dbReference type="NCBI Taxonomy" id="1365924"/>
    <lineage>
        <taxon>Bacteria</taxon>
        <taxon>Bacillati</taxon>
        <taxon>Actinomycetota</taxon>
        <taxon>Actinomycetes</taxon>
        <taxon>Pseudonocardiales</taxon>
        <taxon>Pseudonocardiaceae</taxon>
        <taxon>Kibdelosporangium</taxon>
    </lineage>
</organism>
<dbReference type="InterPro" id="IPR041581">
    <property type="entry name" value="Glyoxalase_6"/>
</dbReference>
<gene>
    <name evidence="2" type="ORF">JOF56_008860</name>
</gene>
<dbReference type="InterPro" id="IPR029068">
    <property type="entry name" value="Glyas_Bleomycin-R_OHBP_Dase"/>
</dbReference>